<comment type="caution">
    <text evidence="1">The sequence shown here is derived from an EMBL/GenBank/DDBJ whole genome shotgun (WGS) entry which is preliminary data.</text>
</comment>
<evidence type="ECO:0000313" key="2">
    <source>
        <dbReference type="Proteomes" id="UP001163324"/>
    </source>
</evidence>
<organism evidence="1 2">
    <name type="scientific">Trichothecium roseum</name>
    <dbReference type="NCBI Taxonomy" id="47278"/>
    <lineage>
        <taxon>Eukaryota</taxon>
        <taxon>Fungi</taxon>
        <taxon>Dikarya</taxon>
        <taxon>Ascomycota</taxon>
        <taxon>Pezizomycotina</taxon>
        <taxon>Sordariomycetes</taxon>
        <taxon>Hypocreomycetidae</taxon>
        <taxon>Hypocreales</taxon>
        <taxon>Hypocreales incertae sedis</taxon>
        <taxon>Trichothecium</taxon>
    </lineage>
</organism>
<sequence>MTVTMLPRLDTTNTYDRYKWEKSAAGTWERAVDEAERFYAALSREPSNPEFAEFPITASSTFTAPVEGSARLEDVDTRAEMAFRDAWLALRSECPTIASWIQHDPKTKSWKRCYESFHDAMDYDAPKDEWLSTTFQPLRVDSSIEDWFNTDPPTYKRPTLFFVRRTTPSDGKGLFTGAIFLRCCHDLIDAHGLLQLMNRLYDLASKFYTGFTNARIVSYRQEIERLCPPVKVAAHLTASPSPTVQDKFDHLKIENIKTQTNGPFLGLPISGSDSEEGRSSRQSATLSRETSAKLLAKCKAKGYTITHALSAALVLALRNKQPVGEAGTTVMRYAAQAIVSLRHLDRPDVSSSLANAATNYHMIAPTTVASDVDVSPTRPTSAAREAEEFDALAAQFREYYVSVRPPAQASSPTFDPDLLEMSPMMWDFFREMLSAAKGAALQPMASVGVSSLGNISSLVRADRSPFALTDAWVSGEGVGSSIPVMIQTFEGRVGVSAMHKTQYFDGDFIKGFLDEVLATAVACMGL</sequence>
<evidence type="ECO:0000313" key="1">
    <source>
        <dbReference type="EMBL" id="KAI9900467.1"/>
    </source>
</evidence>
<dbReference type="Proteomes" id="UP001163324">
    <property type="component" value="Chromosome 4"/>
</dbReference>
<accession>A0ACC0V2G2</accession>
<dbReference type="EMBL" id="CM047943">
    <property type="protein sequence ID" value="KAI9900467.1"/>
    <property type="molecule type" value="Genomic_DNA"/>
</dbReference>
<reference evidence="1" key="1">
    <citation type="submission" date="2022-10" db="EMBL/GenBank/DDBJ databases">
        <title>Complete Genome of Trichothecium roseum strain YXFP-22015, a Plant Pathogen Isolated from Citrus.</title>
        <authorList>
            <person name="Wang Y."/>
            <person name="Zhu L."/>
        </authorList>
    </citation>
    <scope>NUCLEOTIDE SEQUENCE</scope>
    <source>
        <strain evidence="1">YXFP-22015</strain>
    </source>
</reference>
<name>A0ACC0V2G2_9HYPO</name>
<proteinExistence type="predicted"/>
<keyword evidence="2" id="KW-1185">Reference proteome</keyword>
<protein>
    <submittedName>
        <fullName evidence="1">Uncharacterized protein</fullName>
    </submittedName>
</protein>
<gene>
    <name evidence="1" type="ORF">N3K66_004729</name>
</gene>